<dbReference type="Pfam" id="PF12464">
    <property type="entry name" value="Mac"/>
    <property type="match status" value="1"/>
</dbReference>
<feature type="domain" description="Maltose/galactoside acetyltransferase" evidence="8">
    <location>
        <begin position="5"/>
        <end position="60"/>
    </location>
</feature>
<dbReference type="PROSITE" id="PS00101">
    <property type="entry name" value="HEXAPEP_TRANSFERASES"/>
    <property type="match status" value="1"/>
</dbReference>
<dbReference type="EMBL" id="CP060414">
    <property type="protein sequence ID" value="QNT59346.1"/>
    <property type="molecule type" value="Genomic_DNA"/>
</dbReference>
<keyword evidence="2" id="KW-0536">Nodulation</keyword>
<dbReference type="InterPro" id="IPR018357">
    <property type="entry name" value="Hexapep_transf_CS"/>
</dbReference>
<evidence type="ECO:0000313" key="9">
    <source>
        <dbReference type="EMBL" id="QNT59346.1"/>
    </source>
</evidence>
<evidence type="ECO:0000259" key="8">
    <source>
        <dbReference type="SMART" id="SM01266"/>
    </source>
</evidence>
<keyword evidence="10" id="KW-1185">Reference proteome</keyword>
<dbReference type="CDD" id="cd03357">
    <property type="entry name" value="LbH_MAT_GAT"/>
    <property type="match status" value="1"/>
</dbReference>
<evidence type="ECO:0000256" key="6">
    <source>
        <dbReference type="ARBA" id="ARBA00055587"/>
    </source>
</evidence>
<dbReference type="InterPro" id="IPR024688">
    <property type="entry name" value="Mac_dom"/>
</dbReference>
<dbReference type="AlphaFoldDB" id="A0A7H1MCI1"/>
<organism evidence="9 10">
    <name type="scientific">Neisseria musculi</name>
    <dbReference type="NCBI Taxonomy" id="1815583"/>
    <lineage>
        <taxon>Bacteria</taxon>
        <taxon>Pseudomonadati</taxon>
        <taxon>Pseudomonadota</taxon>
        <taxon>Betaproteobacteria</taxon>
        <taxon>Neisseriales</taxon>
        <taxon>Neisseriaceae</taxon>
        <taxon>Neisseria</taxon>
    </lineage>
</organism>
<evidence type="ECO:0000256" key="2">
    <source>
        <dbReference type="ARBA" id="ARBA00022458"/>
    </source>
</evidence>
<protein>
    <recommendedName>
        <fullName evidence="7">Acetyltransferase</fullName>
        <ecNumber evidence="7">2.3.1.-</ecNumber>
    </recommendedName>
</protein>
<dbReference type="GO" id="GO:0008870">
    <property type="term" value="F:galactoside O-acetyltransferase activity"/>
    <property type="evidence" value="ECO:0007669"/>
    <property type="project" value="TreeGrafter"/>
</dbReference>
<dbReference type="EC" id="2.3.1.-" evidence="7"/>
<evidence type="ECO:0000256" key="5">
    <source>
        <dbReference type="ARBA" id="ARBA00023315"/>
    </source>
</evidence>
<dbReference type="InterPro" id="IPR001451">
    <property type="entry name" value="Hexapep"/>
</dbReference>
<evidence type="ECO:0000256" key="3">
    <source>
        <dbReference type="ARBA" id="ARBA00022679"/>
    </source>
</evidence>
<evidence type="ECO:0000256" key="7">
    <source>
        <dbReference type="RuleBase" id="RU367021"/>
    </source>
</evidence>
<accession>A0A7H1MCI1</accession>
<keyword evidence="4" id="KW-0677">Repeat</keyword>
<evidence type="ECO:0000256" key="4">
    <source>
        <dbReference type="ARBA" id="ARBA00022737"/>
    </source>
</evidence>
<dbReference type="Pfam" id="PF00132">
    <property type="entry name" value="Hexapep"/>
    <property type="match status" value="1"/>
</dbReference>
<dbReference type="PANTHER" id="PTHR43017:SF1">
    <property type="entry name" value="ACETYLTRANSFERASE YJL218W-RELATED"/>
    <property type="match status" value="1"/>
</dbReference>
<reference evidence="9" key="1">
    <citation type="submission" date="2024-06" db="EMBL/GenBank/DDBJ databases">
        <title>Complete Genome Sequence of mouse commensal type strain Neisseria musculi.</title>
        <authorList>
            <person name="Thapa E."/>
            <person name="Aluvathingal J."/>
            <person name="Nadendla S."/>
            <person name="Mehta A."/>
            <person name="Tettelin H."/>
            <person name="Weyand N.J."/>
        </authorList>
    </citation>
    <scope>NUCLEOTIDE SEQUENCE</scope>
    <source>
        <strain evidence="9">NW831</strain>
    </source>
</reference>
<dbReference type="Gene3D" id="2.160.10.10">
    <property type="entry name" value="Hexapeptide repeat proteins"/>
    <property type="match status" value="1"/>
</dbReference>
<proteinExistence type="inferred from homology"/>
<comment type="function">
    <text evidence="6">Acetyltransferase implicated in the O-acetylation of Nod factors.</text>
</comment>
<sequence>MKSECEKMLSGMPHNALAAGLAACRNRAKELLHDYNVCTRPGDTAAREAIIRRLFGKAGKDVFITQPFYCDYGTYIEVGDGFYTNFNCIMLDAGGITIGNGVLLAPNVGLYTVGHPLDADLRAQAYEDAKPIVIGDNVWIGAQSIILGGVTIGSNTVVAAGSLVCKDLPANVLAMGSPCRTVRAITEADRAAYLARIRAAG</sequence>
<gene>
    <name evidence="9" type="ORF">H7A79_0948</name>
</gene>
<keyword evidence="3 7" id="KW-0808">Transferase</keyword>
<dbReference type="SMART" id="SM01266">
    <property type="entry name" value="Mac"/>
    <property type="match status" value="1"/>
</dbReference>
<dbReference type="PANTHER" id="PTHR43017">
    <property type="entry name" value="GALACTOSIDE O-ACETYLTRANSFERASE"/>
    <property type="match status" value="1"/>
</dbReference>
<dbReference type="Proteomes" id="UP000516412">
    <property type="component" value="Chromosome"/>
</dbReference>
<evidence type="ECO:0000256" key="1">
    <source>
        <dbReference type="ARBA" id="ARBA00007274"/>
    </source>
</evidence>
<name>A0A7H1MCI1_9NEIS</name>
<dbReference type="SUPFAM" id="SSF51161">
    <property type="entry name" value="Trimeric LpxA-like enzymes"/>
    <property type="match status" value="1"/>
</dbReference>
<keyword evidence="5 7" id="KW-0012">Acyltransferase</keyword>
<dbReference type="InterPro" id="IPR039369">
    <property type="entry name" value="LacA-like"/>
</dbReference>
<dbReference type="FunFam" id="2.160.10.10:FF:000025">
    <property type="entry name" value="Hexapeptide-repeat containing-acetyltransferase"/>
    <property type="match status" value="1"/>
</dbReference>
<dbReference type="KEGG" id="nmus:H7A79_0948"/>
<comment type="similarity">
    <text evidence="1 7">Belongs to the transferase hexapeptide repeat family.</text>
</comment>
<dbReference type="InterPro" id="IPR011004">
    <property type="entry name" value="Trimer_LpxA-like_sf"/>
</dbReference>
<dbReference type="PROSITE" id="PS51257">
    <property type="entry name" value="PROKAR_LIPOPROTEIN"/>
    <property type="match status" value="1"/>
</dbReference>
<evidence type="ECO:0000313" key="10">
    <source>
        <dbReference type="Proteomes" id="UP000516412"/>
    </source>
</evidence>